<dbReference type="PANTHER" id="PTHR42884">
    <property type="entry name" value="PROPROTEIN CONVERTASE SUBTILISIN/KEXIN-RELATED"/>
    <property type="match status" value="1"/>
</dbReference>
<dbReference type="EMBL" id="JACBNQ010000023">
    <property type="protein sequence ID" value="NYB75573.1"/>
    <property type="molecule type" value="Genomic_DNA"/>
</dbReference>
<dbReference type="RefSeq" id="WP_179239283.1">
    <property type="nucleotide sequence ID" value="NZ_JACBNQ010000023.1"/>
</dbReference>
<evidence type="ECO:0000259" key="5">
    <source>
        <dbReference type="Pfam" id="PF00082"/>
    </source>
</evidence>
<feature type="active site" description="Charge relay system" evidence="4">
    <location>
        <position position="137"/>
    </location>
</feature>
<evidence type="ECO:0000313" key="6">
    <source>
        <dbReference type="EMBL" id="NYB75573.1"/>
    </source>
</evidence>
<dbReference type="InterPro" id="IPR000209">
    <property type="entry name" value="Peptidase_S8/S53_dom"/>
</dbReference>
<organism evidence="6 7">
    <name type="scientific">Sedimentibacter hydroxybenzoicus DSM 7310</name>
    <dbReference type="NCBI Taxonomy" id="1123245"/>
    <lineage>
        <taxon>Bacteria</taxon>
        <taxon>Bacillati</taxon>
        <taxon>Bacillota</taxon>
        <taxon>Tissierellia</taxon>
        <taxon>Sedimentibacter</taxon>
    </lineage>
</organism>
<feature type="active site" description="Charge relay system" evidence="4">
    <location>
        <position position="344"/>
    </location>
</feature>
<dbReference type="AlphaFoldDB" id="A0A974BLW1"/>
<dbReference type="Pfam" id="PF00082">
    <property type="entry name" value="Peptidase_S8"/>
    <property type="match status" value="1"/>
</dbReference>
<dbReference type="SUPFAM" id="SSF52743">
    <property type="entry name" value="Subtilisin-like"/>
    <property type="match status" value="1"/>
</dbReference>
<gene>
    <name evidence="6" type="ORF">HZF24_15605</name>
</gene>
<feature type="active site" description="Charge relay system" evidence="4">
    <location>
        <position position="168"/>
    </location>
</feature>
<evidence type="ECO:0000256" key="3">
    <source>
        <dbReference type="ARBA" id="ARBA00022825"/>
    </source>
</evidence>
<dbReference type="GO" id="GO:0016485">
    <property type="term" value="P:protein processing"/>
    <property type="evidence" value="ECO:0007669"/>
    <property type="project" value="TreeGrafter"/>
</dbReference>
<dbReference type="PROSITE" id="PS51892">
    <property type="entry name" value="SUBTILASE"/>
    <property type="match status" value="1"/>
</dbReference>
<protein>
    <submittedName>
        <fullName evidence="6">S8 family serine peptidase</fullName>
    </submittedName>
</protein>
<reference evidence="6" key="1">
    <citation type="submission" date="2020-07" db="EMBL/GenBank/DDBJ databases">
        <title>Genomic analysis of a strain of Sedimentibacter Hydroxybenzoicus DSM7310.</title>
        <authorList>
            <person name="Ma S."/>
        </authorList>
    </citation>
    <scope>NUCLEOTIDE SEQUENCE</scope>
    <source>
        <strain evidence="6">DSM 7310</strain>
    </source>
</reference>
<dbReference type="Proteomes" id="UP000611629">
    <property type="component" value="Unassembled WGS sequence"/>
</dbReference>
<keyword evidence="7" id="KW-1185">Reference proteome</keyword>
<accession>A0A974BLW1</accession>
<evidence type="ECO:0000313" key="7">
    <source>
        <dbReference type="Proteomes" id="UP000611629"/>
    </source>
</evidence>
<dbReference type="PROSITE" id="PS51257">
    <property type="entry name" value="PROKAR_LIPOPROTEIN"/>
    <property type="match status" value="1"/>
</dbReference>
<evidence type="ECO:0000256" key="2">
    <source>
        <dbReference type="ARBA" id="ARBA00022801"/>
    </source>
</evidence>
<evidence type="ECO:0000256" key="4">
    <source>
        <dbReference type="PROSITE-ProRule" id="PRU01240"/>
    </source>
</evidence>
<name>A0A974BLW1_SEDHY</name>
<dbReference type="GO" id="GO:0016020">
    <property type="term" value="C:membrane"/>
    <property type="evidence" value="ECO:0007669"/>
    <property type="project" value="TreeGrafter"/>
</dbReference>
<feature type="domain" description="Peptidase S8/S53" evidence="5">
    <location>
        <begin position="128"/>
        <end position="345"/>
    </location>
</feature>
<dbReference type="GO" id="GO:0004252">
    <property type="term" value="F:serine-type endopeptidase activity"/>
    <property type="evidence" value="ECO:0007669"/>
    <property type="project" value="UniProtKB-UniRule"/>
</dbReference>
<dbReference type="InterPro" id="IPR015500">
    <property type="entry name" value="Peptidase_S8_subtilisin-rel"/>
</dbReference>
<sequence length="405" mass="45586">MINKRKYFFVCIIIIIIVGVVMACNAESTDTKVINIVRYPEAPDYTTFFNSNKFPEEKDENLGFDVRSTDLSSEDLTSRLDDLLYSTYDSKTKWPEKLPEEFNPTELMDLYKNPGFNIRELHKQGITGKGVGIAIIDQTLLVDHVEYKDRIKLYEENEYAGKYEAQMHGPAVASIAVGKTVGVAPDADLYYIAGDFGTVNNNNFEYDFSFLAKNINRILEVNESLPDANKIRVISITIGWNSSQKGYEEVTEAVNKAKEEGILVVSSSLRETFGYKFHGLGKYPMSDADNLESYKPGSWWEYNTEGILGYSTSVPYLFAPMDFRCTAAPTGANDYAVYSSGGWSWTIPYIAGVYALACQVKPDITYDEFWNIALETGNSININSNGHDHIMEKIINPIGIIDRLK</sequence>
<comment type="similarity">
    <text evidence="4">Belongs to the peptidase S8 family.</text>
</comment>
<dbReference type="Gene3D" id="3.40.50.200">
    <property type="entry name" value="Peptidase S8/S53 domain"/>
    <property type="match status" value="1"/>
</dbReference>
<evidence type="ECO:0000256" key="1">
    <source>
        <dbReference type="ARBA" id="ARBA00022670"/>
    </source>
</evidence>
<keyword evidence="1 4" id="KW-0645">Protease</keyword>
<dbReference type="PRINTS" id="PR00723">
    <property type="entry name" value="SUBTILISIN"/>
</dbReference>
<comment type="caution">
    <text evidence="6">The sequence shown here is derived from an EMBL/GenBank/DDBJ whole genome shotgun (WGS) entry which is preliminary data.</text>
</comment>
<keyword evidence="3 4" id="KW-0720">Serine protease</keyword>
<keyword evidence="2 4" id="KW-0378">Hydrolase</keyword>
<dbReference type="PANTHER" id="PTHR42884:SF14">
    <property type="entry name" value="NEUROENDOCRINE CONVERTASE 1"/>
    <property type="match status" value="1"/>
</dbReference>
<proteinExistence type="inferred from homology"/>
<dbReference type="InterPro" id="IPR036852">
    <property type="entry name" value="Peptidase_S8/S53_dom_sf"/>
</dbReference>